<keyword evidence="16" id="KW-1185">Reference proteome</keyword>
<evidence type="ECO:0000313" key="16">
    <source>
        <dbReference type="Proteomes" id="UP000076066"/>
    </source>
</evidence>
<reference evidence="15 16" key="1">
    <citation type="submission" date="2016-02" db="EMBL/GenBank/DDBJ databases">
        <title>Complete Genome of H5569, the type strain of the newly described species Haematospirillium jordaniae.</title>
        <authorList>
            <person name="Nicholson A.C."/>
            <person name="Humrighouse B.W."/>
            <person name="Loparov V."/>
            <person name="McQuiston J.R."/>
        </authorList>
    </citation>
    <scope>NUCLEOTIDE SEQUENCE [LARGE SCALE GENOMIC DNA]</scope>
    <source>
        <strain evidence="15 16">H5569</strain>
    </source>
</reference>
<evidence type="ECO:0000313" key="15">
    <source>
        <dbReference type="EMBL" id="AMW35489.1"/>
    </source>
</evidence>
<evidence type="ECO:0000256" key="5">
    <source>
        <dbReference type="ARBA" id="ARBA00021843"/>
    </source>
</evidence>
<comment type="subcellular location">
    <subcellularLocation>
        <location evidence="2 11">Cytoplasm</location>
    </subcellularLocation>
</comment>
<evidence type="ECO:0000256" key="2">
    <source>
        <dbReference type="ARBA" id="ARBA00004496"/>
    </source>
</evidence>
<feature type="active site" description="Proton donor" evidence="12">
    <location>
        <position position="288"/>
    </location>
</feature>
<organism evidence="15 16">
    <name type="scientific">Haematospirillum jordaniae</name>
    <dbReference type="NCBI Taxonomy" id="1549855"/>
    <lineage>
        <taxon>Bacteria</taxon>
        <taxon>Pseudomonadati</taxon>
        <taxon>Pseudomonadota</taxon>
        <taxon>Alphaproteobacteria</taxon>
        <taxon>Rhodospirillales</taxon>
        <taxon>Novispirillaceae</taxon>
        <taxon>Haematospirillum</taxon>
    </lineage>
</organism>
<feature type="active site" description="Nucleophile" evidence="12">
    <location>
        <position position="104"/>
    </location>
</feature>
<feature type="active site" evidence="12">
    <location>
        <position position="260"/>
    </location>
</feature>
<dbReference type="PANTHER" id="PTHR43722:SF1">
    <property type="entry name" value="PROLINE IMINOPEPTIDASE"/>
    <property type="match status" value="1"/>
</dbReference>
<dbReference type="InterPro" id="IPR002410">
    <property type="entry name" value="Peptidase_S33"/>
</dbReference>
<dbReference type="Pfam" id="PF00561">
    <property type="entry name" value="Abhydrolase_1"/>
    <property type="match status" value="1"/>
</dbReference>
<dbReference type="EMBL" id="CP014525">
    <property type="protein sequence ID" value="AMW35489.1"/>
    <property type="molecule type" value="Genomic_DNA"/>
</dbReference>
<dbReference type="AlphaFoldDB" id="A0A143DG04"/>
<dbReference type="GO" id="GO:0004177">
    <property type="term" value="F:aminopeptidase activity"/>
    <property type="evidence" value="ECO:0007669"/>
    <property type="project" value="UniProtKB-UniRule"/>
</dbReference>
<evidence type="ECO:0000256" key="11">
    <source>
        <dbReference type="PIRNR" id="PIRNR006431"/>
    </source>
</evidence>
<dbReference type="PANTHER" id="PTHR43722">
    <property type="entry name" value="PROLINE IMINOPEPTIDASE"/>
    <property type="match status" value="1"/>
</dbReference>
<dbReference type="InterPro" id="IPR029058">
    <property type="entry name" value="AB_hydrolase_fold"/>
</dbReference>
<evidence type="ECO:0000256" key="9">
    <source>
        <dbReference type="ARBA" id="ARBA00022801"/>
    </source>
</evidence>
<evidence type="ECO:0000256" key="3">
    <source>
        <dbReference type="ARBA" id="ARBA00010088"/>
    </source>
</evidence>
<evidence type="ECO:0000256" key="13">
    <source>
        <dbReference type="RuleBase" id="RU003421"/>
    </source>
</evidence>
<evidence type="ECO:0000256" key="6">
    <source>
        <dbReference type="ARBA" id="ARBA00022438"/>
    </source>
</evidence>
<name>A0A143DG04_9PROT</name>
<accession>A0A143DG04</accession>
<dbReference type="Gene3D" id="3.40.50.1820">
    <property type="entry name" value="alpha/beta hydrolase"/>
    <property type="match status" value="1"/>
</dbReference>
<gene>
    <name evidence="15" type="ORF">AY555_02180</name>
</gene>
<dbReference type="PIRSF" id="PIRSF006431">
    <property type="entry name" value="Pept_S33"/>
    <property type="match status" value="1"/>
</dbReference>
<proteinExistence type="inferred from homology"/>
<evidence type="ECO:0000256" key="7">
    <source>
        <dbReference type="ARBA" id="ARBA00022490"/>
    </source>
</evidence>
<keyword evidence="8 11" id="KW-0645">Protease</keyword>
<comment type="similarity">
    <text evidence="3 11 13">Belongs to the peptidase S33 family.</text>
</comment>
<dbReference type="SUPFAM" id="SSF53474">
    <property type="entry name" value="alpha/beta-Hydrolases"/>
    <property type="match status" value="1"/>
</dbReference>
<keyword evidence="9 11" id="KW-0378">Hydrolase</keyword>
<dbReference type="InterPro" id="IPR000073">
    <property type="entry name" value="AB_hydrolase_1"/>
</dbReference>
<comment type="catalytic activity">
    <reaction evidence="1 11 13">
        <text>Release of N-terminal proline from a peptide.</text>
        <dbReference type="EC" id="3.4.11.5"/>
    </reaction>
</comment>
<evidence type="ECO:0000256" key="1">
    <source>
        <dbReference type="ARBA" id="ARBA00001585"/>
    </source>
</evidence>
<dbReference type="STRING" id="1549855.AY555_02180"/>
<dbReference type="Proteomes" id="UP000076066">
    <property type="component" value="Chromosome"/>
</dbReference>
<dbReference type="GO" id="GO:0005737">
    <property type="term" value="C:cytoplasm"/>
    <property type="evidence" value="ECO:0007669"/>
    <property type="project" value="UniProtKB-SubCell"/>
</dbReference>
<evidence type="ECO:0000256" key="4">
    <source>
        <dbReference type="ARBA" id="ARBA00012568"/>
    </source>
</evidence>
<dbReference type="KEGG" id="hjo:AY555_02180"/>
<evidence type="ECO:0000256" key="10">
    <source>
        <dbReference type="ARBA" id="ARBA00029605"/>
    </source>
</evidence>
<keyword evidence="7 11" id="KW-0963">Cytoplasm</keyword>
<dbReference type="EC" id="3.4.11.5" evidence="4 11"/>
<dbReference type="InterPro" id="IPR005944">
    <property type="entry name" value="Pro_iminopeptidase"/>
</dbReference>
<dbReference type="PRINTS" id="PR00793">
    <property type="entry name" value="PROAMNOPTASE"/>
</dbReference>
<sequence length="313" mass="34748">MVDTHASGFLDVGDGHHLYWEECGNPEGIPVVYIHGGPGAGCAPVHRTFFNPSRYRIVLFDQRGAGRSLPYACIHANTTKHLIDDMEALRVFLGIDRWLLFGGSWGSTLALAYGQAYPDRVLGFVLRGVFLFTRAEVDWFLNGMQHFYPEAARFFYEFLPEDERSVCLESMYRRLCDPDPAIHGPAADAWARYEDACARLVPLPFIPSIVREDGQSCSLAIARLEAHYMIHKGFIAENQLLDCLETVRHLPCHIVQGRHDVICPPRAAYALHQAWPGSALVIVPDSGHAAMEASLRSALVAAVDTFANQLGQG</sequence>
<evidence type="ECO:0000256" key="8">
    <source>
        <dbReference type="ARBA" id="ARBA00022670"/>
    </source>
</evidence>
<dbReference type="NCBIfam" id="TIGR01249">
    <property type="entry name" value="pro_imino_pep_1"/>
    <property type="match status" value="1"/>
</dbReference>
<evidence type="ECO:0000256" key="12">
    <source>
        <dbReference type="PIRSR" id="PIRSR006431-1"/>
    </source>
</evidence>
<keyword evidence="6 11" id="KW-0031">Aminopeptidase</keyword>
<feature type="domain" description="AB hydrolase-1" evidence="14">
    <location>
        <begin position="30"/>
        <end position="291"/>
    </location>
</feature>
<evidence type="ECO:0000259" key="14">
    <source>
        <dbReference type="Pfam" id="PF00561"/>
    </source>
</evidence>
<dbReference type="GO" id="GO:0006508">
    <property type="term" value="P:proteolysis"/>
    <property type="evidence" value="ECO:0007669"/>
    <property type="project" value="UniProtKB-KW"/>
</dbReference>
<protein>
    <recommendedName>
        <fullName evidence="5 11">Proline iminopeptidase</fullName>
        <shortName evidence="11">PIP</shortName>
        <ecNumber evidence="4 11">3.4.11.5</ecNumber>
    </recommendedName>
    <alternativeName>
        <fullName evidence="10 11">Prolyl aminopeptidase</fullName>
    </alternativeName>
</protein>